<dbReference type="PANTHER" id="PTHR47977">
    <property type="entry name" value="RAS-RELATED PROTEIN RAB"/>
    <property type="match status" value="1"/>
</dbReference>
<dbReference type="Gene3D" id="3.40.50.300">
    <property type="entry name" value="P-loop containing nucleotide triphosphate hydrolases"/>
    <property type="match status" value="1"/>
</dbReference>
<accession>A0A1R2C4N6</accession>
<evidence type="ECO:0000313" key="3">
    <source>
        <dbReference type="EMBL" id="OMJ83895.1"/>
    </source>
</evidence>
<reference evidence="3 4" key="1">
    <citation type="submission" date="2016-11" db="EMBL/GenBank/DDBJ databases">
        <title>The macronuclear genome of Stentor coeruleus: a giant cell with tiny introns.</title>
        <authorList>
            <person name="Slabodnick M."/>
            <person name="Ruby J.G."/>
            <person name="Reiff S.B."/>
            <person name="Swart E.C."/>
            <person name="Gosai S."/>
            <person name="Prabakaran S."/>
            <person name="Witkowska E."/>
            <person name="Larue G.E."/>
            <person name="Fisher S."/>
            <person name="Freeman R.M."/>
            <person name="Gunawardena J."/>
            <person name="Chu W."/>
            <person name="Stover N.A."/>
            <person name="Gregory B.D."/>
            <person name="Nowacki M."/>
            <person name="Derisi J."/>
            <person name="Roy S.W."/>
            <person name="Marshall W.F."/>
            <person name="Sood P."/>
        </authorList>
    </citation>
    <scope>NUCLEOTIDE SEQUENCE [LARGE SCALE GENOMIC DNA]</scope>
    <source>
        <strain evidence="3">WM001</strain>
    </source>
</reference>
<evidence type="ECO:0008006" key="5">
    <source>
        <dbReference type="Google" id="ProtNLM"/>
    </source>
</evidence>
<dbReference type="GO" id="GO:0005525">
    <property type="term" value="F:GTP binding"/>
    <property type="evidence" value="ECO:0007669"/>
    <property type="project" value="UniProtKB-KW"/>
</dbReference>
<dbReference type="OrthoDB" id="265044at2759"/>
<dbReference type="GO" id="GO:0003924">
    <property type="term" value="F:GTPase activity"/>
    <property type="evidence" value="ECO:0007669"/>
    <property type="project" value="InterPro"/>
</dbReference>
<evidence type="ECO:0000313" key="4">
    <source>
        <dbReference type="Proteomes" id="UP000187209"/>
    </source>
</evidence>
<dbReference type="PROSITE" id="PS51421">
    <property type="entry name" value="RAS"/>
    <property type="match status" value="1"/>
</dbReference>
<dbReference type="Proteomes" id="UP000187209">
    <property type="component" value="Unassembled WGS sequence"/>
</dbReference>
<evidence type="ECO:0000256" key="1">
    <source>
        <dbReference type="ARBA" id="ARBA00022741"/>
    </source>
</evidence>
<dbReference type="PROSITE" id="PS51419">
    <property type="entry name" value="RAB"/>
    <property type="match status" value="1"/>
</dbReference>
<dbReference type="EMBL" id="MPUH01000288">
    <property type="protein sequence ID" value="OMJ83895.1"/>
    <property type="molecule type" value="Genomic_DNA"/>
</dbReference>
<proteinExistence type="predicted"/>
<gene>
    <name evidence="3" type="ORF">SteCoe_15124</name>
</gene>
<dbReference type="PRINTS" id="PR00449">
    <property type="entry name" value="RASTRNSFRMNG"/>
</dbReference>
<dbReference type="Pfam" id="PF00071">
    <property type="entry name" value="Ras"/>
    <property type="match status" value="1"/>
</dbReference>
<organism evidence="3 4">
    <name type="scientific">Stentor coeruleus</name>
    <dbReference type="NCBI Taxonomy" id="5963"/>
    <lineage>
        <taxon>Eukaryota</taxon>
        <taxon>Sar</taxon>
        <taxon>Alveolata</taxon>
        <taxon>Ciliophora</taxon>
        <taxon>Postciliodesmatophora</taxon>
        <taxon>Heterotrichea</taxon>
        <taxon>Heterotrichida</taxon>
        <taxon>Stentoridae</taxon>
        <taxon>Stentor</taxon>
    </lineage>
</organism>
<protein>
    <recommendedName>
        <fullName evidence="5">GTP-binding protein</fullName>
    </recommendedName>
</protein>
<keyword evidence="2" id="KW-0342">GTP-binding</keyword>
<sequence length="197" mass="22611">MEDAHDNTFLDVTEFQKIFGHDPGKDKYLLKLAVVGYPGTGKSSFIKKFCDQVFPTEHIPSINTEITSEVIRVSSSVIIEVFLYEVAGQTQYIDLKKLFVSGIQGVIIMFGHHYPYTFEKVPYLVSFIDKYLMTKVPKLLVGNYFEGHENIIPWQQAADLAKRLDIDFVQIDVKRHPRNVDKCIGYFISKLMPEVNI</sequence>
<dbReference type="InterPro" id="IPR050227">
    <property type="entry name" value="Rab"/>
</dbReference>
<keyword evidence="1" id="KW-0547">Nucleotide-binding</keyword>
<dbReference type="SMART" id="SM00173">
    <property type="entry name" value="RAS"/>
    <property type="match status" value="1"/>
</dbReference>
<dbReference type="InterPro" id="IPR027417">
    <property type="entry name" value="P-loop_NTPase"/>
</dbReference>
<name>A0A1R2C4N6_9CILI</name>
<dbReference type="SUPFAM" id="SSF52540">
    <property type="entry name" value="P-loop containing nucleoside triphosphate hydrolases"/>
    <property type="match status" value="1"/>
</dbReference>
<dbReference type="InterPro" id="IPR001806">
    <property type="entry name" value="Small_GTPase"/>
</dbReference>
<dbReference type="AlphaFoldDB" id="A0A1R2C4N6"/>
<evidence type="ECO:0000256" key="2">
    <source>
        <dbReference type="ARBA" id="ARBA00023134"/>
    </source>
</evidence>
<dbReference type="SMART" id="SM00175">
    <property type="entry name" value="RAB"/>
    <property type="match status" value="1"/>
</dbReference>
<comment type="caution">
    <text evidence="3">The sequence shown here is derived from an EMBL/GenBank/DDBJ whole genome shotgun (WGS) entry which is preliminary data.</text>
</comment>
<keyword evidence="4" id="KW-1185">Reference proteome</keyword>